<evidence type="ECO:0000313" key="1">
    <source>
        <dbReference type="EMBL" id="CUO81694.1"/>
    </source>
</evidence>
<dbReference type="AlphaFoldDB" id="A0A174I3G9"/>
<evidence type="ECO:0000313" key="3">
    <source>
        <dbReference type="EMBL" id="RHD48907.1"/>
    </source>
</evidence>
<sequence>MISNQKDNFLYENMRNEIEKSFLVPHITKKQDQLPAILLHRNALKCWEVNLYVKVTEKPITDFYYDVPQTA</sequence>
<dbReference type="EMBL" id="QSCS01000029">
    <property type="protein sequence ID" value="RGY23504.1"/>
    <property type="molecule type" value="Genomic_DNA"/>
</dbReference>
<evidence type="ECO:0000313" key="5">
    <source>
        <dbReference type="Proteomes" id="UP000284431"/>
    </source>
</evidence>
<dbReference type="Proteomes" id="UP000095657">
    <property type="component" value="Unassembled WGS sequence"/>
</dbReference>
<evidence type="ECO:0000313" key="2">
    <source>
        <dbReference type="EMBL" id="RGY23504.1"/>
    </source>
</evidence>
<proteinExistence type="predicted"/>
<protein>
    <submittedName>
        <fullName evidence="1">Uncharacterized protein</fullName>
    </submittedName>
</protein>
<reference evidence="1 4" key="1">
    <citation type="submission" date="2015-09" db="EMBL/GenBank/DDBJ databases">
        <authorList>
            <consortium name="Pathogen Informatics"/>
        </authorList>
    </citation>
    <scope>NUCLEOTIDE SEQUENCE [LARGE SCALE GENOMIC DNA]</scope>
    <source>
        <strain evidence="1 4">2789STDY5834880</strain>
    </source>
</reference>
<accession>A0A174I3G9</accession>
<gene>
    <name evidence="3" type="ORF">DW794_09275</name>
    <name evidence="2" type="ORF">DXA49_16505</name>
    <name evidence="1" type="ORF">ERS852494_00804</name>
</gene>
<dbReference type="EMBL" id="QSJD01000012">
    <property type="protein sequence ID" value="RHD48907.1"/>
    <property type="molecule type" value="Genomic_DNA"/>
</dbReference>
<evidence type="ECO:0000313" key="4">
    <source>
        <dbReference type="Proteomes" id="UP000095657"/>
    </source>
</evidence>
<organism evidence="1 4">
    <name type="scientific">Bacteroides caccae</name>
    <dbReference type="NCBI Taxonomy" id="47678"/>
    <lineage>
        <taxon>Bacteria</taxon>
        <taxon>Pseudomonadati</taxon>
        <taxon>Bacteroidota</taxon>
        <taxon>Bacteroidia</taxon>
        <taxon>Bacteroidales</taxon>
        <taxon>Bacteroidaceae</taxon>
        <taxon>Bacteroides</taxon>
    </lineage>
</organism>
<dbReference type="Proteomes" id="UP000284431">
    <property type="component" value="Unassembled WGS sequence"/>
</dbReference>
<dbReference type="EMBL" id="CZAI01000002">
    <property type="protein sequence ID" value="CUO81694.1"/>
    <property type="molecule type" value="Genomic_DNA"/>
</dbReference>
<evidence type="ECO:0000313" key="6">
    <source>
        <dbReference type="Proteomes" id="UP000284689"/>
    </source>
</evidence>
<name>A0A174I3G9_9BACE</name>
<reference evidence="5 6" key="2">
    <citation type="submission" date="2018-08" db="EMBL/GenBank/DDBJ databases">
        <title>A genome reference for cultivated species of the human gut microbiota.</title>
        <authorList>
            <person name="Zou Y."/>
            <person name="Xue W."/>
            <person name="Luo G."/>
        </authorList>
    </citation>
    <scope>NUCLEOTIDE SEQUENCE [LARGE SCALE GENOMIC DNA]</scope>
    <source>
        <strain evidence="3 6">AM31-16AC</strain>
        <strain evidence="2 5">OF02-6LB</strain>
    </source>
</reference>
<dbReference type="Proteomes" id="UP000284689">
    <property type="component" value="Unassembled WGS sequence"/>
</dbReference>